<protein>
    <recommendedName>
        <fullName evidence="4">Cytochrome b5 heme-binding domain-containing protein</fullName>
    </recommendedName>
</protein>
<keyword evidence="1" id="KW-0754">Steroid-binding</keyword>
<accession>A0A7N0UAC1</accession>
<evidence type="ECO:0000313" key="5">
    <source>
        <dbReference type="EnsemblPlants" id="Kaladp0059s0013.1.v1.1"/>
    </source>
</evidence>
<sequence>MLKSLLTIAAVSIAAVAVFVRYRHDSQSKERLFSVEELSLYNGTDESFPILLAIIGSVFDVTKGKSHYGVGGGYHHFAGRDASCAFVSGNFTGDGLTDSLQGLSSTEVKSVVDWRGFYLRTYRYAGKLVGRYYDSQGNPTKYLKSAEAKAAKGAQLLEKQKVEEAKQTSCNSKWSQQDGGEVWCDVGYPRLVQRPHEIALTGKMSKRCVCLKEHELDEPGLELYIGCDYMATACRV</sequence>
<keyword evidence="6" id="KW-1185">Reference proteome</keyword>
<reference evidence="5" key="1">
    <citation type="submission" date="2021-01" db="UniProtKB">
        <authorList>
            <consortium name="EnsemblPlants"/>
        </authorList>
    </citation>
    <scope>IDENTIFICATION</scope>
</reference>
<evidence type="ECO:0000256" key="2">
    <source>
        <dbReference type="ARBA" id="ARBA00023121"/>
    </source>
</evidence>
<dbReference type="InterPro" id="IPR001199">
    <property type="entry name" value="Cyt_B5-like_heme/steroid-bd"/>
</dbReference>
<dbReference type="SMART" id="SM01117">
    <property type="entry name" value="Cyt-b5"/>
    <property type="match status" value="1"/>
</dbReference>
<evidence type="ECO:0000259" key="4">
    <source>
        <dbReference type="SMART" id="SM01117"/>
    </source>
</evidence>
<dbReference type="GO" id="GO:0012505">
    <property type="term" value="C:endomembrane system"/>
    <property type="evidence" value="ECO:0007669"/>
    <property type="project" value="TreeGrafter"/>
</dbReference>
<dbReference type="EnsemblPlants" id="Kaladp0059s0013.1.v1.1">
    <property type="protein sequence ID" value="Kaladp0059s0013.1.v1.1"/>
    <property type="gene ID" value="Kaladp0059s0013.v1.1"/>
</dbReference>
<dbReference type="GO" id="GO:0016020">
    <property type="term" value="C:membrane"/>
    <property type="evidence" value="ECO:0007669"/>
    <property type="project" value="TreeGrafter"/>
</dbReference>
<comment type="similarity">
    <text evidence="3">Belongs to the cytochrome b5 family. MAPR subfamily.</text>
</comment>
<dbReference type="InterPro" id="IPR050577">
    <property type="entry name" value="MAPR/NEUFC/NENF-like"/>
</dbReference>
<dbReference type="AlphaFoldDB" id="A0A7N0UAC1"/>
<name>A0A7N0UAC1_KALFE</name>
<dbReference type="InterPro" id="IPR036400">
    <property type="entry name" value="Cyt_B5-like_heme/steroid_sf"/>
</dbReference>
<dbReference type="Pfam" id="PF00173">
    <property type="entry name" value="Cyt-b5"/>
    <property type="match status" value="1"/>
</dbReference>
<dbReference type="Gramene" id="Kaladp0059s0013.1.v1.1">
    <property type="protein sequence ID" value="Kaladp0059s0013.1.v1.1"/>
    <property type="gene ID" value="Kaladp0059s0013.v1.1"/>
</dbReference>
<organism evidence="5 6">
    <name type="scientific">Kalanchoe fedtschenkoi</name>
    <name type="common">Lavender scallops</name>
    <name type="synonym">South American air plant</name>
    <dbReference type="NCBI Taxonomy" id="63787"/>
    <lineage>
        <taxon>Eukaryota</taxon>
        <taxon>Viridiplantae</taxon>
        <taxon>Streptophyta</taxon>
        <taxon>Embryophyta</taxon>
        <taxon>Tracheophyta</taxon>
        <taxon>Spermatophyta</taxon>
        <taxon>Magnoliopsida</taxon>
        <taxon>eudicotyledons</taxon>
        <taxon>Gunneridae</taxon>
        <taxon>Pentapetalae</taxon>
        <taxon>Saxifragales</taxon>
        <taxon>Crassulaceae</taxon>
        <taxon>Kalanchoe</taxon>
    </lineage>
</organism>
<dbReference type="PANTHER" id="PTHR10281:SF4">
    <property type="entry name" value="NEUFERRICIN"/>
    <property type="match status" value="1"/>
</dbReference>
<keyword evidence="2" id="KW-0446">Lipid-binding</keyword>
<feature type="domain" description="Cytochrome b5 heme-binding" evidence="4">
    <location>
        <begin position="33"/>
        <end position="129"/>
    </location>
</feature>
<dbReference type="GO" id="GO:0005496">
    <property type="term" value="F:steroid binding"/>
    <property type="evidence" value="ECO:0007669"/>
    <property type="project" value="UniProtKB-KW"/>
</dbReference>
<evidence type="ECO:0000256" key="3">
    <source>
        <dbReference type="ARBA" id="ARBA00038357"/>
    </source>
</evidence>
<dbReference type="Proteomes" id="UP000594263">
    <property type="component" value="Unplaced"/>
</dbReference>
<dbReference type="PANTHER" id="PTHR10281">
    <property type="entry name" value="MEMBRANE-ASSOCIATED PROGESTERONE RECEPTOR COMPONENT-RELATED"/>
    <property type="match status" value="1"/>
</dbReference>
<proteinExistence type="inferred from homology"/>
<evidence type="ECO:0000313" key="6">
    <source>
        <dbReference type="Proteomes" id="UP000594263"/>
    </source>
</evidence>
<dbReference type="Gene3D" id="3.10.120.10">
    <property type="entry name" value="Cytochrome b5-like heme/steroid binding domain"/>
    <property type="match status" value="1"/>
</dbReference>
<dbReference type="OMA" id="GHKHYGP"/>
<evidence type="ECO:0000256" key="1">
    <source>
        <dbReference type="ARBA" id="ARBA00022665"/>
    </source>
</evidence>
<dbReference type="SUPFAM" id="SSF55856">
    <property type="entry name" value="Cytochrome b5-like heme/steroid binding domain"/>
    <property type="match status" value="1"/>
</dbReference>